<evidence type="ECO:0000313" key="10">
    <source>
        <dbReference type="EMBL" id="MFC5343791.1"/>
    </source>
</evidence>
<protein>
    <recommendedName>
        <fullName evidence="8">2-dehydro-3-deoxyphosphooctonate aldolase</fullName>
        <ecNumber evidence="8">2.5.1.55</ecNumber>
    </recommendedName>
    <alternativeName>
        <fullName evidence="8">3-deoxy-D-manno-octulosonic acid 8-phosphate synthase</fullName>
    </alternativeName>
    <alternativeName>
        <fullName evidence="8">KDO-8-phosphate synthase</fullName>
        <shortName evidence="8">KDO 8-P synthase</shortName>
        <shortName evidence="8">KDOPS</shortName>
    </alternativeName>
    <alternativeName>
        <fullName evidence="8">Phospho-2-dehydro-3-deoxyoctonate aldolase</fullName>
    </alternativeName>
</protein>
<feature type="domain" description="DAHP synthetase I/KDSA" evidence="9">
    <location>
        <begin position="17"/>
        <end position="274"/>
    </location>
</feature>
<gene>
    <name evidence="8 10" type="primary">kdsA</name>
    <name evidence="10" type="ORF">ACFPIE_07705</name>
</gene>
<evidence type="ECO:0000256" key="8">
    <source>
        <dbReference type="HAMAP-Rule" id="MF_00056"/>
    </source>
</evidence>
<comment type="caution">
    <text evidence="10">The sequence shown here is derived from an EMBL/GenBank/DDBJ whole genome shotgun (WGS) entry which is preliminary data.</text>
</comment>
<comment type="subcellular location">
    <subcellularLocation>
        <location evidence="1 8">Cytoplasm</location>
    </subcellularLocation>
</comment>
<organism evidence="10 11">
    <name type="scientific">Brevundimonas staleyi</name>
    <dbReference type="NCBI Taxonomy" id="74326"/>
    <lineage>
        <taxon>Bacteria</taxon>
        <taxon>Pseudomonadati</taxon>
        <taxon>Pseudomonadota</taxon>
        <taxon>Alphaproteobacteria</taxon>
        <taxon>Caulobacterales</taxon>
        <taxon>Caulobacteraceae</taxon>
        <taxon>Brevundimonas</taxon>
    </lineage>
</organism>
<dbReference type="InterPro" id="IPR006269">
    <property type="entry name" value="KDO8P_synthase"/>
</dbReference>
<dbReference type="InterPro" id="IPR013785">
    <property type="entry name" value="Aldolase_TIM"/>
</dbReference>
<dbReference type="NCBIfam" id="NF003543">
    <property type="entry name" value="PRK05198.1"/>
    <property type="match status" value="1"/>
</dbReference>
<keyword evidence="11" id="KW-1185">Reference proteome</keyword>
<keyword evidence="5 8" id="KW-0963">Cytoplasm</keyword>
<dbReference type="SUPFAM" id="SSF51569">
    <property type="entry name" value="Aldolase"/>
    <property type="match status" value="1"/>
</dbReference>
<dbReference type="Pfam" id="PF00793">
    <property type="entry name" value="DAHP_synth_1"/>
    <property type="match status" value="1"/>
</dbReference>
<evidence type="ECO:0000256" key="4">
    <source>
        <dbReference type="ARBA" id="ARBA00010499"/>
    </source>
</evidence>
<evidence type="ECO:0000256" key="6">
    <source>
        <dbReference type="ARBA" id="ARBA00022679"/>
    </source>
</evidence>
<dbReference type="HAMAP" id="MF_00056">
    <property type="entry name" value="KDO8P_synth"/>
    <property type="match status" value="1"/>
</dbReference>
<keyword evidence="6 8" id="KW-0808">Transferase</keyword>
<evidence type="ECO:0000256" key="1">
    <source>
        <dbReference type="ARBA" id="ARBA00004496"/>
    </source>
</evidence>
<proteinExistence type="inferred from homology"/>
<sequence length="288" mass="30238">MSAPNAVITLSGNGIKTPVVIGGGARIAFIAGPCQLESRQHALETAQALKEIGERLNVGIIYKTSFDKANRTSAGAARGFGLEGSLPIFAEIRETLGLPVLTDVHTEEHCRIAGEVVDVLQIPAFLSRQTDLLLAAAATGKAINIKKGQFLAPWDMKNVIAKVTGAGNPNVMACERGASFGYNTLVSDMRALPVLREIGCPVVFDATHSVQQPGGQGTSSGGQREFVPVLARAAVAVGVDAVFMETHQDPDHAPSDGPNMVPLNQFEALAAELLAYDDLSKARMAKAA</sequence>
<dbReference type="GO" id="GO:0008676">
    <property type="term" value="F:3-deoxy-8-phosphooctulonate synthase activity"/>
    <property type="evidence" value="ECO:0007669"/>
    <property type="project" value="UniProtKB-EC"/>
</dbReference>
<dbReference type="RefSeq" id="WP_374036009.1">
    <property type="nucleotide sequence ID" value="NZ_CP169082.1"/>
</dbReference>
<comment type="similarity">
    <text evidence="4 8">Belongs to the KdsA family.</text>
</comment>
<name>A0ABW0FQY9_9CAUL</name>
<reference evidence="11" key="1">
    <citation type="journal article" date="2019" name="Int. J. Syst. Evol. Microbiol.">
        <title>The Global Catalogue of Microorganisms (GCM) 10K type strain sequencing project: providing services to taxonomists for standard genome sequencing and annotation.</title>
        <authorList>
            <consortium name="The Broad Institute Genomics Platform"/>
            <consortium name="The Broad Institute Genome Sequencing Center for Infectious Disease"/>
            <person name="Wu L."/>
            <person name="Ma J."/>
        </authorList>
    </citation>
    <scope>NUCLEOTIDE SEQUENCE [LARGE SCALE GENOMIC DNA]</scope>
    <source>
        <strain evidence="11">JCM 12125</strain>
    </source>
</reference>
<dbReference type="Gene3D" id="3.20.20.70">
    <property type="entry name" value="Aldolase class I"/>
    <property type="match status" value="1"/>
</dbReference>
<evidence type="ECO:0000256" key="7">
    <source>
        <dbReference type="ARBA" id="ARBA00049112"/>
    </source>
</evidence>
<dbReference type="PANTHER" id="PTHR21057">
    <property type="entry name" value="PHOSPHO-2-DEHYDRO-3-DEOXYHEPTONATE ALDOLASE"/>
    <property type="match status" value="1"/>
</dbReference>
<accession>A0ABW0FQY9</accession>
<evidence type="ECO:0000256" key="5">
    <source>
        <dbReference type="ARBA" id="ARBA00022490"/>
    </source>
</evidence>
<dbReference type="Proteomes" id="UP001596152">
    <property type="component" value="Unassembled WGS sequence"/>
</dbReference>
<evidence type="ECO:0000256" key="3">
    <source>
        <dbReference type="ARBA" id="ARBA00004845"/>
    </source>
</evidence>
<evidence type="ECO:0000313" key="11">
    <source>
        <dbReference type="Proteomes" id="UP001596152"/>
    </source>
</evidence>
<comment type="pathway">
    <text evidence="2">Bacterial outer membrane biogenesis; lipopolysaccharide biosynthesis.</text>
</comment>
<dbReference type="NCBIfam" id="TIGR01362">
    <property type="entry name" value="KDO8P_synth"/>
    <property type="match status" value="1"/>
</dbReference>
<keyword evidence="8" id="KW-0448">Lipopolysaccharide biosynthesis</keyword>
<evidence type="ECO:0000256" key="2">
    <source>
        <dbReference type="ARBA" id="ARBA00004756"/>
    </source>
</evidence>
<dbReference type="EC" id="2.5.1.55" evidence="8"/>
<evidence type="ECO:0000259" key="9">
    <source>
        <dbReference type="Pfam" id="PF00793"/>
    </source>
</evidence>
<comment type="catalytic activity">
    <reaction evidence="7 8">
        <text>D-arabinose 5-phosphate + phosphoenolpyruvate + H2O = 3-deoxy-alpha-D-manno-2-octulosonate-8-phosphate + phosphate</text>
        <dbReference type="Rhea" id="RHEA:14053"/>
        <dbReference type="ChEBI" id="CHEBI:15377"/>
        <dbReference type="ChEBI" id="CHEBI:43474"/>
        <dbReference type="ChEBI" id="CHEBI:57693"/>
        <dbReference type="ChEBI" id="CHEBI:58702"/>
        <dbReference type="ChEBI" id="CHEBI:85985"/>
        <dbReference type="EC" id="2.5.1.55"/>
    </reaction>
</comment>
<comment type="pathway">
    <text evidence="3 8">Carbohydrate biosynthesis; 3-deoxy-D-manno-octulosonate biosynthesis; 3-deoxy-D-manno-octulosonate from D-ribulose 5-phosphate: step 2/3.</text>
</comment>
<dbReference type="EMBL" id="JBHSLF010000014">
    <property type="protein sequence ID" value="MFC5343791.1"/>
    <property type="molecule type" value="Genomic_DNA"/>
</dbReference>
<dbReference type="InterPro" id="IPR006218">
    <property type="entry name" value="DAHP1/KDSA"/>
</dbReference>